<evidence type="ECO:0000256" key="4">
    <source>
        <dbReference type="ARBA" id="ARBA00022553"/>
    </source>
</evidence>
<evidence type="ECO:0000256" key="6">
    <source>
        <dbReference type="ARBA" id="ARBA00022692"/>
    </source>
</evidence>
<dbReference type="GO" id="GO:0000155">
    <property type="term" value="F:phosphorelay sensor kinase activity"/>
    <property type="evidence" value="ECO:0007669"/>
    <property type="project" value="InterPro"/>
</dbReference>
<keyword evidence="8 12" id="KW-1133">Transmembrane helix</keyword>
<dbReference type="EMBL" id="CP162511">
    <property type="protein sequence ID" value="XDI06216.1"/>
    <property type="molecule type" value="Genomic_DNA"/>
</dbReference>
<keyword evidence="9" id="KW-0902">Two-component regulatory system</keyword>
<dbReference type="RefSeq" id="WP_368498605.1">
    <property type="nucleotide sequence ID" value="NZ_CP162511.1"/>
</dbReference>
<reference evidence="15" key="1">
    <citation type="submission" date="2024-05" db="EMBL/GenBank/DDBJ databases">
        <title>Herbiconiux sp. A18JL235.</title>
        <authorList>
            <person name="Zhang G."/>
        </authorList>
    </citation>
    <scope>NUCLEOTIDE SEQUENCE</scope>
    <source>
        <strain evidence="15">A18JL235</strain>
    </source>
</reference>
<keyword evidence="6 12" id="KW-0812">Transmembrane</keyword>
<feature type="transmembrane region" description="Helical" evidence="12">
    <location>
        <begin position="31"/>
        <end position="54"/>
    </location>
</feature>
<feature type="region of interest" description="Disordered" evidence="11">
    <location>
        <begin position="109"/>
        <end position="134"/>
    </location>
</feature>
<dbReference type="SUPFAM" id="SSF47384">
    <property type="entry name" value="Homodimeric domain of signal transducing histidine kinase"/>
    <property type="match status" value="1"/>
</dbReference>
<dbReference type="InterPro" id="IPR004358">
    <property type="entry name" value="Sig_transdc_His_kin-like_C"/>
</dbReference>
<evidence type="ECO:0000256" key="11">
    <source>
        <dbReference type="SAM" id="MobiDB-lite"/>
    </source>
</evidence>
<evidence type="ECO:0000256" key="1">
    <source>
        <dbReference type="ARBA" id="ARBA00000085"/>
    </source>
</evidence>
<accession>A0AB39BJ93</accession>
<name>A0AB39BJ93_9MICO</name>
<feature type="domain" description="Histidine kinase" evidence="13">
    <location>
        <begin position="262"/>
        <end position="482"/>
    </location>
</feature>
<keyword evidence="4" id="KW-0597">Phosphoprotein</keyword>
<dbReference type="SUPFAM" id="SSF55874">
    <property type="entry name" value="ATPase domain of HSP90 chaperone/DNA topoisomerase II/histidine kinase"/>
    <property type="match status" value="1"/>
</dbReference>
<dbReference type="PRINTS" id="PR00344">
    <property type="entry name" value="BCTRLSENSOR"/>
</dbReference>
<evidence type="ECO:0000256" key="7">
    <source>
        <dbReference type="ARBA" id="ARBA00022777"/>
    </source>
</evidence>
<feature type="transmembrane region" description="Helical" evidence="12">
    <location>
        <begin position="178"/>
        <end position="201"/>
    </location>
</feature>
<dbReference type="CDD" id="cd00082">
    <property type="entry name" value="HisKA"/>
    <property type="match status" value="1"/>
</dbReference>
<dbReference type="Gene3D" id="1.10.287.130">
    <property type="match status" value="1"/>
</dbReference>
<dbReference type="InterPro" id="IPR003661">
    <property type="entry name" value="HisK_dim/P_dom"/>
</dbReference>
<comment type="catalytic activity">
    <reaction evidence="1">
        <text>ATP + protein L-histidine = ADP + protein N-phospho-L-histidine.</text>
        <dbReference type="EC" id="2.7.13.3"/>
    </reaction>
</comment>
<evidence type="ECO:0000256" key="9">
    <source>
        <dbReference type="ARBA" id="ARBA00023012"/>
    </source>
</evidence>
<dbReference type="SMART" id="SM00387">
    <property type="entry name" value="HATPase_c"/>
    <property type="match status" value="1"/>
</dbReference>
<dbReference type="Pfam" id="PF02518">
    <property type="entry name" value="HATPase_c"/>
    <property type="match status" value="1"/>
</dbReference>
<evidence type="ECO:0000256" key="8">
    <source>
        <dbReference type="ARBA" id="ARBA00022989"/>
    </source>
</evidence>
<feature type="region of interest" description="Disordered" evidence="11">
    <location>
        <begin position="1"/>
        <end position="24"/>
    </location>
</feature>
<evidence type="ECO:0000256" key="12">
    <source>
        <dbReference type="SAM" id="Phobius"/>
    </source>
</evidence>
<dbReference type="PANTHER" id="PTHR45436">
    <property type="entry name" value="SENSOR HISTIDINE KINASE YKOH"/>
    <property type="match status" value="1"/>
</dbReference>
<organism evidence="15">
    <name type="scientific">Herbiconiux sp. A18JL235</name>
    <dbReference type="NCBI Taxonomy" id="3152363"/>
    <lineage>
        <taxon>Bacteria</taxon>
        <taxon>Bacillati</taxon>
        <taxon>Actinomycetota</taxon>
        <taxon>Actinomycetes</taxon>
        <taxon>Micrococcales</taxon>
        <taxon>Microbacteriaceae</taxon>
        <taxon>Herbiconiux</taxon>
    </lineage>
</organism>
<dbReference type="EC" id="2.7.13.3" evidence="3"/>
<keyword evidence="7 15" id="KW-0418">Kinase</keyword>
<dbReference type="SUPFAM" id="SSF158472">
    <property type="entry name" value="HAMP domain-like"/>
    <property type="match status" value="1"/>
</dbReference>
<dbReference type="Gene3D" id="3.30.565.10">
    <property type="entry name" value="Histidine kinase-like ATPase, C-terminal domain"/>
    <property type="match status" value="1"/>
</dbReference>
<dbReference type="InterPro" id="IPR050428">
    <property type="entry name" value="TCS_sensor_his_kinase"/>
</dbReference>
<evidence type="ECO:0000259" key="14">
    <source>
        <dbReference type="PROSITE" id="PS50885"/>
    </source>
</evidence>
<evidence type="ECO:0000256" key="5">
    <source>
        <dbReference type="ARBA" id="ARBA00022679"/>
    </source>
</evidence>
<evidence type="ECO:0000256" key="10">
    <source>
        <dbReference type="ARBA" id="ARBA00023136"/>
    </source>
</evidence>
<keyword evidence="5" id="KW-0808">Transferase</keyword>
<dbReference type="InterPro" id="IPR036097">
    <property type="entry name" value="HisK_dim/P_sf"/>
</dbReference>
<dbReference type="SMART" id="SM00388">
    <property type="entry name" value="HisKA"/>
    <property type="match status" value="1"/>
</dbReference>
<dbReference type="Pfam" id="PF00672">
    <property type="entry name" value="HAMP"/>
    <property type="match status" value="1"/>
</dbReference>
<dbReference type="InterPro" id="IPR003660">
    <property type="entry name" value="HAMP_dom"/>
</dbReference>
<dbReference type="GO" id="GO:0005886">
    <property type="term" value="C:plasma membrane"/>
    <property type="evidence" value="ECO:0007669"/>
    <property type="project" value="UniProtKB-SubCell"/>
</dbReference>
<protein>
    <recommendedName>
        <fullName evidence="3">histidine kinase</fullName>
        <ecNumber evidence="3">2.7.13.3</ecNumber>
    </recommendedName>
</protein>
<dbReference type="PANTHER" id="PTHR45436:SF5">
    <property type="entry name" value="SENSOR HISTIDINE KINASE TRCS"/>
    <property type="match status" value="1"/>
</dbReference>
<keyword evidence="10 12" id="KW-0472">Membrane</keyword>
<comment type="subcellular location">
    <subcellularLocation>
        <location evidence="2">Cell membrane</location>
    </subcellularLocation>
</comment>
<dbReference type="SMART" id="SM00304">
    <property type="entry name" value="HAMP"/>
    <property type="match status" value="1"/>
</dbReference>
<dbReference type="InterPro" id="IPR005467">
    <property type="entry name" value="His_kinase_dom"/>
</dbReference>
<proteinExistence type="predicted"/>
<dbReference type="PROSITE" id="PS50885">
    <property type="entry name" value="HAMP"/>
    <property type="match status" value="1"/>
</dbReference>
<dbReference type="Gene3D" id="6.10.340.10">
    <property type="match status" value="1"/>
</dbReference>
<feature type="domain" description="HAMP" evidence="14">
    <location>
        <begin position="201"/>
        <end position="254"/>
    </location>
</feature>
<evidence type="ECO:0000313" key="15">
    <source>
        <dbReference type="EMBL" id="XDI06216.1"/>
    </source>
</evidence>
<dbReference type="Pfam" id="PF00512">
    <property type="entry name" value="HisKA"/>
    <property type="match status" value="1"/>
</dbReference>
<dbReference type="InterPro" id="IPR003594">
    <property type="entry name" value="HATPase_dom"/>
</dbReference>
<dbReference type="CDD" id="cd06225">
    <property type="entry name" value="HAMP"/>
    <property type="match status" value="1"/>
</dbReference>
<gene>
    <name evidence="15" type="ORF">ABFY20_03720</name>
</gene>
<dbReference type="AlphaFoldDB" id="A0AB39BJ93"/>
<dbReference type="PROSITE" id="PS50109">
    <property type="entry name" value="HIS_KIN"/>
    <property type="match status" value="1"/>
</dbReference>
<evidence type="ECO:0000256" key="2">
    <source>
        <dbReference type="ARBA" id="ARBA00004236"/>
    </source>
</evidence>
<dbReference type="InterPro" id="IPR036890">
    <property type="entry name" value="HATPase_C_sf"/>
</dbReference>
<evidence type="ECO:0000256" key="3">
    <source>
        <dbReference type="ARBA" id="ARBA00012438"/>
    </source>
</evidence>
<evidence type="ECO:0000259" key="13">
    <source>
        <dbReference type="PROSITE" id="PS50109"/>
    </source>
</evidence>
<feature type="compositionally biased region" description="Basic and acidic residues" evidence="11">
    <location>
        <begin position="1"/>
        <end position="15"/>
    </location>
</feature>
<sequence>MAEPRPPRAPREPHPPRPNRPRRPATLRGRITLITTLVMAAVVAVGGAGFAVLLSLSLHQQAVQASEIELDRVEALLERDGPSALTESDGWAQLLSDGTVVAASDELDDAGPLVETPPSAGDGDEGTRTLDPDDLLGRTVPVPGDDDTLVIAAATTDDGLLVVGVDDGVRADAVATTVVLLAVAGPLLVALVALITFVSVGRALRPVDRIRAATDGITADDLGRRVEVPEGSDEIARLATTMNRMLARLDDAQSRQRRFVSDASHELRSPLSALRQTAEVARDYPGTLQPEQLAATVAEESERMAALVDGLLLLTRADEGALRFDAHEVDLDDLVLAEAARLRASHPALRIDTSGVGAARVRGDSAMLGRMLRNLGDNAARHARSTVSLRCGIVDGRAELRVGDDGSGIPVAERERVFERFVRLDESRSRDSGGSGLGLAIVASIVAAHGGTVAIADDLAAEPDGPVAPAGTVFTVMLPAEG</sequence>